<evidence type="ECO:0000313" key="1">
    <source>
        <dbReference type="EMBL" id="KAF9595974.1"/>
    </source>
</evidence>
<reference evidence="1 2" key="1">
    <citation type="submission" date="2020-10" db="EMBL/GenBank/DDBJ databases">
        <title>The Coptis chinensis genome and diversification of protoberbering-type alkaloids.</title>
        <authorList>
            <person name="Wang B."/>
            <person name="Shu S."/>
            <person name="Song C."/>
            <person name="Liu Y."/>
        </authorList>
    </citation>
    <scope>NUCLEOTIDE SEQUENCE [LARGE SCALE GENOMIC DNA]</scope>
    <source>
        <strain evidence="1">HL-2020</strain>
        <tissue evidence="1">Leaf</tissue>
    </source>
</reference>
<dbReference type="AlphaFoldDB" id="A0A835LLK6"/>
<sequence length="127" mass="13637">MGVSRVFSTSGTPVQRIYEGAQDYADSESSPEREVEVGGASKMGVMVMELSSGAGCSKPNGVASLYSFSTQKIFSVTIKVVGAAPLCGWLCSFCYTWCQYSEKYEDQFDSLTEKLVFGTATCIVCDG</sequence>
<protein>
    <submittedName>
        <fullName evidence="1">Uncharacterized protein</fullName>
    </submittedName>
</protein>
<organism evidence="1 2">
    <name type="scientific">Coptis chinensis</name>
    <dbReference type="NCBI Taxonomy" id="261450"/>
    <lineage>
        <taxon>Eukaryota</taxon>
        <taxon>Viridiplantae</taxon>
        <taxon>Streptophyta</taxon>
        <taxon>Embryophyta</taxon>
        <taxon>Tracheophyta</taxon>
        <taxon>Spermatophyta</taxon>
        <taxon>Magnoliopsida</taxon>
        <taxon>Ranunculales</taxon>
        <taxon>Ranunculaceae</taxon>
        <taxon>Coptidoideae</taxon>
        <taxon>Coptis</taxon>
    </lineage>
</organism>
<proteinExistence type="predicted"/>
<dbReference type="EMBL" id="JADFTS010000007">
    <property type="protein sequence ID" value="KAF9595974.1"/>
    <property type="molecule type" value="Genomic_DNA"/>
</dbReference>
<name>A0A835LLK6_9MAGN</name>
<gene>
    <name evidence="1" type="ORF">IFM89_006720</name>
</gene>
<comment type="caution">
    <text evidence="1">The sequence shown here is derived from an EMBL/GenBank/DDBJ whole genome shotgun (WGS) entry which is preliminary data.</text>
</comment>
<evidence type="ECO:0000313" key="2">
    <source>
        <dbReference type="Proteomes" id="UP000631114"/>
    </source>
</evidence>
<accession>A0A835LLK6</accession>
<dbReference type="Proteomes" id="UP000631114">
    <property type="component" value="Unassembled WGS sequence"/>
</dbReference>
<keyword evidence="2" id="KW-1185">Reference proteome</keyword>